<evidence type="ECO:0000256" key="2">
    <source>
        <dbReference type="PROSITE-ProRule" id="PRU00335"/>
    </source>
</evidence>
<gene>
    <name evidence="4" type="ORF">F7R26_001755</name>
</gene>
<name>A0A643FLA2_9BURK</name>
<evidence type="ECO:0000256" key="1">
    <source>
        <dbReference type="ARBA" id="ARBA00023125"/>
    </source>
</evidence>
<accession>A0A643FLA2</accession>
<proteinExistence type="predicted"/>
<dbReference type="InterPro" id="IPR001647">
    <property type="entry name" value="HTH_TetR"/>
</dbReference>
<dbReference type="PROSITE" id="PS50977">
    <property type="entry name" value="HTH_TETR_2"/>
    <property type="match status" value="1"/>
</dbReference>
<reference evidence="4 5" key="1">
    <citation type="submission" date="2020-10" db="EMBL/GenBank/DDBJ databases">
        <title>Complete genome sequence of Cupriavidus basilensis CCUG 49340T.</title>
        <authorList>
            <person name="Salva-Serra F."/>
            <person name="Donoso R.A."/>
            <person name="Cho K.H."/>
            <person name="Yoo J.A."/>
            <person name="Lee K."/>
            <person name="Yoon S.-H."/>
            <person name="Perez-Pantoja D."/>
            <person name="Moore E.R.B."/>
        </authorList>
    </citation>
    <scope>NUCLEOTIDE SEQUENCE [LARGE SCALE GENOMIC DNA]</scope>
    <source>
        <strain evidence="5">CCUG 49340</strain>
    </source>
</reference>
<feature type="domain" description="HTH tetR-type" evidence="3">
    <location>
        <begin position="27"/>
        <end position="87"/>
    </location>
</feature>
<dbReference type="GeneID" id="98399605"/>
<sequence>MPPRKNPAAATETLDRLETLAQGRAASDQAIQLLDGAVKHVLEHGIGDLSLRHIAEALGTSHRMLIYYFGSADQFWEAVLRRIRHAELDARASLAASESDPARALEVAWARYSADNYLPIIQLLFEIYGRAIRDRERFQVFLDDVIGSWTGALTERFHKQLGLSTSEAKLRARIEVATVRGLLLDLVTTGDRKGTTAALKYFARMLNAPAAPGAKSTPEA</sequence>
<dbReference type="SUPFAM" id="SSF46689">
    <property type="entry name" value="Homeodomain-like"/>
    <property type="match status" value="1"/>
</dbReference>
<organism evidence="4 5">
    <name type="scientific">Cupriavidus basilensis</name>
    <dbReference type="NCBI Taxonomy" id="68895"/>
    <lineage>
        <taxon>Bacteria</taxon>
        <taxon>Pseudomonadati</taxon>
        <taxon>Pseudomonadota</taxon>
        <taxon>Betaproteobacteria</taxon>
        <taxon>Burkholderiales</taxon>
        <taxon>Burkholderiaceae</taxon>
        <taxon>Cupriavidus</taxon>
    </lineage>
</organism>
<dbReference type="EMBL" id="CP062803">
    <property type="protein sequence ID" value="QOT76852.1"/>
    <property type="molecule type" value="Genomic_DNA"/>
</dbReference>
<dbReference type="Gene3D" id="1.10.357.10">
    <property type="entry name" value="Tetracycline Repressor, domain 2"/>
    <property type="match status" value="1"/>
</dbReference>
<protein>
    <submittedName>
        <fullName evidence="4">TetR/AcrR family transcriptional regulator</fullName>
    </submittedName>
</protein>
<feature type="DNA-binding region" description="H-T-H motif" evidence="2">
    <location>
        <begin position="50"/>
        <end position="69"/>
    </location>
</feature>
<dbReference type="InterPro" id="IPR009057">
    <property type="entry name" value="Homeodomain-like_sf"/>
</dbReference>
<evidence type="ECO:0000259" key="3">
    <source>
        <dbReference type="PROSITE" id="PS50977"/>
    </source>
</evidence>
<evidence type="ECO:0000313" key="5">
    <source>
        <dbReference type="Proteomes" id="UP000397656"/>
    </source>
</evidence>
<dbReference type="AlphaFoldDB" id="A0A643FLA2"/>
<evidence type="ECO:0000313" key="4">
    <source>
        <dbReference type="EMBL" id="QOT76852.1"/>
    </source>
</evidence>
<dbReference type="Proteomes" id="UP000397656">
    <property type="component" value="Chromosome 1"/>
</dbReference>
<dbReference type="GO" id="GO:0003677">
    <property type="term" value="F:DNA binding"/>
    <property type="evidence" value="ECO:0007669"/>
    <property type="project" value="UniProtKB-UniRule"/>
</dbReference>
<keyword evidence="1 2" id="KW-0238">DNA-binding</keyword>
<dbReference type="Pfam" id="PF00440">
    <property type="entry name" value="TetR_N"/>
    <property type="match status" value="1"/>
</dbReference>
<dbReference type="RefSeq" id="WP_150992058.1">
    <property type="nucleotide sequence ID" value="NZ_CP062803.1"/>
</dbReference>